<name>A0ABS3E5H8_9GAMM</name>
<gene>
    <name evidence="2" type="ORF">JF535_06790</name>
</gene>
<dbReference type="CDD" id="cd08561">
    <property type="entry name" value="GDPD_cytoplasmic_ScUgpQ2_like"/>
    <property type="match status" value="1"/>
</dbReference>
<dbReference type="Gene3D" id="3.20.20.190">
    <property type="entry name" value="Phosphatidylinositol (PI) phosphodiesterase"/>
    <property type="match status" value="1"/>
</dbReference>
<protein>
    <submittedName>
        <fullName evidence="2">Glycerophosphodiester phosphodiesterase</fullName>
    </submittedName>
</protein>
<keyword evidence="3" id="KW-1185">Reference proteome</keyword>
<feature type="domain" description="GP-PDE" evidence="1">
    <location>
        <begin position="45"/>
        <end position="296"/>
    </location>
</feature>
<dbReference type="Pfam" id="PF03009">
    <property type="entry name" value="GDPD"/>
    <property type="match status" value="1"/>
</dbReference>
<dbReference type="RefSeq" id="WP_207000596.1">
    <property type="nucleotide sequence ID" value="NZ_JAEKJR010000002.1"/>
</dbReference>
<evidence type="ECO:0000313" key="2">
    <source>
        <dbReference type="EMBL" id="MBN8430556.1"/>
    </source>
</evidence>
<comment type="caution">
    <text evidence="2">The sequence shown here is derived from an EMBL/GenBank/DDBJ whole genome shotgun (WGS) entry which is preliminary data.</text>
</comment>
<evidence type="ECO:0000259" key="1">
    <source>
        <dbReference type="PROSITE" id="PS51704"/>
    </source>
</evidence>
<dbReference type="PANTHER" id="PTHR46211:SF14">
    <property type="entry name" value="GLYCEROPHOSPHODIESTER PHOSPHODIESTERASE"/>
    <property type="match status" value="1"/>
</dbReference>
<evidence type="ECO:0000313" key="3">
    <source>
        <dbReference type="Proteomes" id="UP000664293"/>
    </source>
</evidence>
<dbReference type="EMBL" id="JAEKJR010000002">
    <property type="protein sequence ID" value="MBN8430556.1"/>
    <property type="molecule type" value="Genomic_DNA"/>
</dbReference>
<dbReference type="Proteomes" id="UP000664293">
    <property type="component" value="Unassembled WGS sequence"/>
</dbReference>
<dbReference type="InterPro" id="IPR017946">
    <property type="entry name" value="PLC-like_Pdiesterase_TIM-brl"/>
</dbReference>
<dbReference type="PROSITE" id="PS51704">
    <property type="entry name" value="GP_PDE"/>
    <property type="match status" value="1"/>
</dbReference>
<accession>A0ABS3E5H8</accession>
<reference evidence="2 3" key="1">
    <citation type="submission" date="2020-12" db="EMBL/GenBank/DDBJ databases">
        <title>Oil enriched cultivation method for isolating marine PHA-producing bacteria.</title>
        <authorList>
            <person name="Zheng W."/>
            <person name="Yu S."/>
            <person name="Huang Y."/>
        </authorList>
    </citation>
    <scope>NUCLEOTIDE SEQUENCE [LARGE SCALE GENOMIC DNA]</scope>
    <source>
        <strain evidence="2 3">SN0-2</strain>
    </source>
</reference>
<proteinExistence type="predicted"/>
<sequence>MIKRLLLLLLLALLIFVGWRYLAARPAPDTGLQFPSHPSKGFHRPLVIAHADDSGRGLYPGNTAIFLQKMAEMKVDVLEMDVHATADDALVLMHDATVDRTTDGQGPIRDKTLAELQQLNVAFHWSQDGTRFPYRDNPQRILTVDEVFQRYPRYPMIVELKTPDPEAARALCRKLNAYDKTSLVIVSSFHQQAVDEMREVCPQVATGAGSDEVKMFAAASWLRLFHLLSPRYQALHIPPHYEGITLVGPSSVRQVQNHGVRVDVWTVNEETDMRRLIGHGVDGIMTDRPDRLINLIKELEEFEEMNQ</sequence>
<dbReference type="InterPro" id="IPR030395">
    <property type="entry name" value="GP_PDE_dom"/>
</dbReference>
<organism evidence="2 3">
    <name type="scientific">Microbulbifer salipaludis</name>
    <dbReference type="NCBI Taxonomy" id="187980"/>
    <lineage>
        <taxon>Bacteria</taxon>
        <taxon>Pseudomonadati</taxon>
        <taxon>Pseudomonadota</taxon>
        <taxon>Gammaproteobacteria</taxon>
        <taxon>Cellvibrionales</taxon>
        <taxon>Microbulbiferaceae</taxon>
        <taxon>Microbulbifer</taxon>
    </lineage>
</organism>
<dbReference type="PANTHER" id="PTHR46211">
    <property type="entry name" value="GLYCEROPHOSPHORYL DIESTER PHOSPHODIESTERASE"/>
    <property type="match status" value="1"/>
</dbReference>
<dbReference type="SUPFAM" id="SSF51695">
    <property type="entry name" value="PLC-like phosphodiesterases"/>
    <property type="match status" value="1"/>
</dbReference>